<name>A0AAD4R8M4_9BILA</name>
<feature type="region of interest" description="Disordered" evidence="3">
    <location>
        <begin position="1326"/>
        <end position="1345"/>
    </location>
</feature>
<feature type="region of interest" description="Disordered" evidence="3">
    <location>
        <begin position="389"/>
        <end position="409"/>
    </location>
</feature>
<dbReference type="PANTHER" id="PTHR10648:SF1">
    <property type="entry name" value="SERINE_THREONINE-PROTEIN PHOSPHATASE 4 REGULATORY SUBUNIT 1"/>
    <property type="match status" value="1"/>
</dbReference>
<feature type="compositionally biased region" description="Acidic residues" evidence="3">
    <location>
        <begin position="1412"/>
        <end position="1421"/>
    </location>
</feature>
<feature type="region of interest" description="Disordered" evidence="3">
    <location>
        <begin position="813"/>
        <end position="849"/>
    </location>
</feature>
<dbReference type="InterPro" id="IPR016024">
    <property type="entry name" value="ARM-type_fold"/>
</dbReference>
<evidence type="ECO:0000256" key="2">
    <source>
        <dbReference type="PROSITE-ProRule" id="PRU00103"/>
    </source>
</evidence>
<dbReference type="PANTHER" id="PTHR10648">
    <property type="entry name" value="SERINE/THREONINE-PROTEIN PHOSPHATASE PP2A 65 KDA REGULATORY SUBUNIT"/>
    <property type="match status" value="1"/>
</dbReference>
<dbReference type="Proteomes" id="UP001201812">
    <property type="component" value="Unassembled WGS sequence"/>
</dbReference>
<dbReference type="GO" id="GO:0019888">
    <property type="term" value="F:protein phosphatase regulator activity"/>
    <property type="evidence" value="ECO:0007669"/>
    <property type="project" value="TreeGrafter"/>
</dbReference>
<evidence type="ECO:0000313" key="5">
    <source>
        <dbReference type="Proteomes" id="UP001201812"/>
    </source>
</evidence>
<keyword evidence="5" id="KW-1185">Reference proteome</keyword>
<accession>A0AAD4R8M4</accession>
<reference evidence="4" key="1">
    <citation type="submission" date="2022-01" db="EMBL/GenBank/DDBJ databases">
        <title>Genome Sequence Resource for Two Populations of Ditylenchus destructor, the Migratory Endoparasitic Phytonematode.</title>
        <authorList>
            <person name="Zhang H."/>
            <person name="Lin R."/>
            <person name="Xie B."/>
        </authorList>
    </citation>
    <scope>NUCLEOTIDE SEQUENCE</scope>
    <source>
        <strain evidence="4">BazhouSP</strain>
    </source>
</reference>
<dbReference type="PROSITE" id="PS50077">
    <property type="entry name" value="HEAT_REPEAT"/>
    <property type="match status" value="1"/>
</dbReference>
<feature type="compositionally biased region" description="Polar residues" evidence="3">
    <location>
        <begin position="389"/>
        <end position="407"/>
    </location>
</feature>
<dbReference type="InterPro" id="IPR021133">
    <property type="entry name" value="HEAT_type_2"/>
</dbReference>
<organism evidence="4 5">
    <name type="scientific">Ditylenchus destructor</name>
    <dbReference type="NCBI Taxonomy" id="166010"/>
    <lineage>
        <taxon>Eukaryota</taxon>
        <taxon>Metazoa</taxon>
        <taxon>Ecdysozoa</taxon>
        <taxon>Nematoda</taxon>
        <taxon>Chromadorea</taxon>
        <taxon>Rhabditida</taxon>
        <taxon>Tylenchina</taxon>
        <taxon>Tylenchomorpha</taxon>
        <taxon>Sphaerularioidea</taxon>
        <taxon>Anguinidae</taxon>
        <taxon>Anguininae</taxon>
        <taxon>Ditylenchus</taxon>
    </lineage>
</organism>
<dbReference type="GO" id="GO:0005737">
    <property type="term" value="C:cytoplasm"/>
    <property type="evidence" value="ECO:0007669"/>
    <property type="project" value="TreeGrafter"/>
</dbReference>
<proteinExistence type="predicted"/>
<keyword evidence="1" id="KW-0677">Repeat</keyword>
<gene>
    <name evidence="4" type="ORF">DdX_07118</name>
</gene>
<feature type="compositionally biased region" description="Basic and acidic residues" evidence="3">
    <location>
        <begin position="1390"/>
        <end position="1404"/>
    </location>
</feature>
<dbReference type="EMBL" id="JAKKPZ010000009">
    <property type="protein sequence ID" value="KAI1717375.1"/>
    <property type="molecule type" value="Genomic_DNA"/>
</dbReference>
<feature type="compositionally biased region" description="Polar residues" evidence="3">
    <location>
        <begin position="815"/>
        <end position="825"/>
    </location>
</feature>
<protein>
    <submittedName>
        <fullName evidence="4">Serine/threonine-protein phosphatase 4 regulatory subunit 1</fullName>
    </submittedName>
</protein>
<feature type="region of interest" description="Disordered" evidence="3">
    <location>
        <begin position="1385"/>
        <end position="1421"/>
    </location>
</feature>
<feature type="compositionally biased region" description="Polar residues" evidence="3">
    <location>
        <begin position="832"/>
        <end position="841"/>
    </location>
</feature>
<feature type="compositionally biased region" description="Low complexity" evidence="3">
    <location>
        <begin position="765"/>
        <end position="776"/>
    </location>
</feature>
<evidence type="ECO:0000256" key="3">
    <source>
        <dbReference type="SAM" id="MobiDB-lite"/>
    </source>
</evidence>
<dbReference type="Gene3D" id="1.25.10.10">
    <property type="entry name" value="Leucine-rich Repeat Variant"/>
    <property type="match status" value="2"/>
</dbReference>
<dbReference type="SUPFAM" id="SSF48371">
    <property type="entry name" value="ARM repeat"/>
    <property type="match status" value="1"/>
</dbReference>
<sequence>MSETSSSNVIEAYQRRRRMILQADSSGDNPSAGFLRFGRFEYPIEGSENILPDSFNFELFLKFAESDVIEKRESAAKRCATAIKRINGDEYEYNEFLSVIEEFLSDTEDVQVAILEQSKDVFAELQKNPDVFKDANMRLAPLIVQCLDFSTKVQTGAIDALTNLLDENLLSTDVLTISVIPSLFEYVLDSNSGWRTTEQEGMVLERWFVCRVNIVGILSKVACSVDRFPKQWVFEEFVPRFSCLFTDKNQVIRKLSIQALGPFARLFGEGFTEKCLIPHLERAIGDENFRVRKLCAEVFFDIAQNSSSKTRTECLTPLFLSLLRDSNAQVYSASIRQLGPFISTFAERKNGSTYVSDDSIRPSLYSDIVRRASSPLLCQPKYKLSSFESSHDLTSATDTPNSAQSGSIDAEKHVKLDLSHEENGSDNTNDDDNKYNSVPFGFVMPGDKCAGVAEMIRPHSPECSNFDLNSSFMANTSNEGASSIEAELKNTNDVLEDVNLYQKNNNIYNGVNNIPKLFNVGNFSLDSASNGQNTGHDDEAEDEVKNFRQTAELSPESERNDYNFNSCDETQNTGSAKRMLLSDWKSLQISGINETSGMPRNFSTTATLGSDTDLEDFKPFPTLENVEKDETEATGKIISAENPLMSLTNYWSFENPFVMKADELLAYNKRAADVKWRQNKNNVMKPVEIAQTTFEKLKQENTAGNKLKSAKELTIETVFDALAKIRNESLSPNSVKKALLSEDFNVYNDVDQSTSLNQDEKKVQSQSSPNSSLDSSSSYWQKRLDLLHRSVQSVVNNGSALAAALPASLRRLSLDTSGHNNSPTTSEDDGKSPQSNVSRCNSNDHYKPSSRFTVSVLSRDEHMNENYVPQLRLDEDTPEESLKLHLSKHNFMYSPGNKSLSPNSLPFDNHLTENEKITALREYLEMEKRREEEAELERARKFENCSVPISLFEFLDQLVGQKICNRKNTIREMDTFNSKISDVNAIAHSISAIVFTFGRDNWDVIRNFYLSLAFHYETEVRTTIADSLHEVAAIIGSENTDHDLLPVFQRYLDDTPSVQNGLLKHLYDFCKILSPYQREAFVQKLNQFVTVDGTHSYRLRAEFAEQLTPLVKLLNAAQVDHYLSAFALTFATDRIAAVRNNGVEILAEVLALFIREEWPTKSNESSPGTVHSATLPFTDKLLNEIRAGFSQSRNWRRRQSFGRMLEIVLRKNLVTHDQFFLLFFNDYVQISKDTVSNVRQYFCRLSELLVRADDFGSDRSVAISIKCCLRELADSDPDLEIQIQAQIALGDLDRATAELDLTDREHALREATETIYQRFRGRRCTSERARTPVDSGSLPSTPKVPPIAVEEDTAEINLATTSATEEIFSLESVVVEQSAVIAEETINEEVETKVEPEEAEETKVDPNPPDPSTEDDVFLNN</sequence>
<evidence type="ECO:0000313" key="4">
    <source>
        <dbReference type="EMBL" id="KAI1717375.1"/>
    </source>
</evidence>
<feature type="region of interest" description="Disordered" evidence="3">
    <location>
        <begin position="753"/>
        <end position="776"/>
    </location>
</feature>
<dbReference type="InterPro" id="IPR011989">
    <property type="entry name" value="ARM-like"/>
</dbReference>
<feature type="repeat" description="HEAT" evidence="2">
    <location>
        <begin position="237"/>
        <end position="274"/>
    </location>
</feature>
<comment type="caution">
    <text evidence="4">The sequence shown here is derived from an EMBL/GenBank/DDBJ whole genome shotgun (WGS) entry which is preliminary data.</text>
</comment>
<evidence type="ECO:0000256" key="1">
    <source>
        <dbReference type="ARBA" id="ARBA00022737"/>
    </source>
</evidence>
<dbReference type="InterPro" id="IPR051023">
    <property type="entry name" value="PP2A_Regulatory_Subunit_A"/>
</dbReference>